<dbReference type="Proteomes" id="UP000015105">
    <property type="component" value="Chromosome 6D"/>
</dbReference>
<sequence>MSEDLPSPLVSYQGLSSHLWRKKKYTIPPGLTRGVKVPLGDCQSTRSWQSFSHWTTSIHPPT</sequence>
<dbReference type="EnsemblPlants" id="AET6Gv20384700.1">
    <property type="protein sequence ID" value="AET6Gv20384700.1"/>
    <property type="gene ID" value="AET6Gv20384700"/>
</dbReference>
<keyword evidence="2" id="KW-1185">Reference proteome</keyword>
<dbReference type="AlphaFoldDB" id="A0A453NI18"/>
<reference evidence="1" key="5">
    <citation type="journal article" date="2021" name="G3 (Bethesda)">
        <title>Aegilops tauschii genome assembly Aet v5.0 features greater sequence contiguity and improved annotation.</title>
        <authorList>
            <person name="Wang L."/>
            <person name="Zhu T."/>
            <person name="Rodriguez J.C."/>
            <person name="Deal K.R."/>
            <person name="Dubcovsky J."/>
            <person name="McGuire P.E."/>
            <person name="Lux T."/>
            <person name="Spannagl M."/>
            <person name="Mayer K.F.X."/>
            <person name="Baldrich P."/>
            <person name="Meyers B.C."/>
            <person name="Huo N."/>
            <person name="Gu Y.Q."/>
            <person name="Zhou H."/>
            <person name="Devos K.M."/>
            <person name="Bennetzen J.L."/>
            <person name="Unver T."/>
            <person name="Budak H."/>
            <person name="Gulick P.J."/>
            <person name="Galiba G."/>
            <person name="Kalapos B."/>
            <person name="Nelson D.R."/>
            <person name="Li P."/>
            <person name="You F.M."/>
            <person name="Luo M.C."/>
            <person name="Dvorak J."/>
        </authorList>
    </citation>
    <scope>NUCLEOTIDE SEQUENCE [LARGE SCALE GENOMIC DNA]</scope>
    <source>
        <strain evidence="1">cv. AL8/78</strain>
    </source>
</reference>
<reference evidence="1" key="4">
    <citation type="submission" date="2019-03" db="UniProtKB">
        <authorList>
            <consortium name="EnsemblPlants"/>
        </authorList>
    </citation>
    <scope>IDENTIFICATION</scope>
</reference>
<name>A0A453NI18_AEGTS</name>
<dbReference type="Gramene" id="AET6Gv20384700.1">
    <property type="protein sequence ID" value="AET6Gv20384700.1"/>
    <property type="gene ID" value="AET6Gv20384700"/>
</dbReference>
<evidence type="ECO:0000313" key="1">
    <source>
        <dbReference type="EnsemblPlants" id="AET6Gv20384700.1"/>
    </source>
</evidence>
<reference evidence="2" key="2">
    <citation type="journal article" date="2017" name="Nat. Plants">
        <title>The Aegilops tauschii genome reveals multiple impacts of transposons.</title>
        <authorList>
            <person name="Zhao G."/>
            <person name="Zou C."/>
            <person name="Li K."/>
            <person name="Wang K."/>
            <person name="Li T."/>
            <person name="Gao L."/>
            <person name="Zhang X."/>
            <person name="Wang H."/>
            <person name="Yang Z."/>
            <person name="Liu X."/>
            <person name="Jiang W."/>
            <person name="Mao L."/>
            <person name="Kong X."/>
            <person name="Jiao Y."/>
            <person name="Jia J."/>
        </authorList>
    </citation>
    <scope>NUCLEOTIDE SEQUENCE [LARGE SCALE GENOMIC DNA]</scope>
    <source>
        <strain evidence="2">cv. AL8/78</strain>
    </source>
</reference>
<reference evidence="2" key="1">
    <citation type="journal article" date="2014" name="Science">
        <title>Ancient hybridizations among the ancestral genomes of bread wheat.</title>
        <authorList>
            <consortium name="International Wheat Genome Sequencing Consortium,"/>
            <person name="Marcussen T."/>
            <person name="Sandve S.R."/>
            <person name="Heier L."/>
            <person name="Spannagl M."/>
            <person name="Pfeifer M."/>
            <person name="Jakobsen K.S."/>
            <person name="Wulff B.B."/>
            <person name="Steuernagel B."/>
            <person name="Mayer K.F."/>
            <person name="Olsen O.A."/>
        </authorList>
    </citation>
    <scope>NUCLEOTIDE SEQUENCE [LARGE SCALE GENOMIC DNA]</scope>
    <source>
        <strain evidence="2">cv. AL8/78</strain>
    </source>
</reference>
<reference evidence="1" key="3">
    <citation type="journal article" date="2017" name="Nature">
        <title>Genome sequence of the progenitor of the wheat D genome Aegilops tauschii.</title>
        <authorList>
            <person name="Luo M.C."/>
            <person name="Gu Y.Q."/>
            <person name="Puiu D."/>
            <person name="Wang H."/>
            <person name="Twardziok S.O."/>
            <person name="Deal K.R."/>
            <person name="Huo N."/>
            <person name="Zhu T."/>
            <person name="Wang L."/>
            <person name="Wang Y."/>
            <person name="McGuire P.E."/>
            <person name="Liu S."/>
            <person name="Long H."/>
            <person name="Ramasamy R.K."/>
            <person name="Rodriguez J.C."/>
            <person name="Van S.L."/>
            <person name="Yuan L."/>
            <person name="Wang Z."/>
            <person name="Xia Z."/>
            <person name="Xiao L."/>
            <person name="Anderson O.D."/>
            <person name="Ouyang S."/>
            <person name="Liang Y."/>
            <person name="Zimin A.V."/>
            <person name="Pertea G."/>
            <person name="Qi P."/>
            <person name="Bennetzen J.L."/>
            <person name="Dai X."/>
            <person name="Dawson M.W."/>
            <person name="Muller H.G."/>
            <person name="Kugler K."/>
            <person name="Rivarola-Duarte L."/>
            <person name="Spannagl M."/>
            <person name="Mayer K.F.X."/>
            <person name="Lu F.H."/>
            <person name="Bevan M.W."/>
            <person name="Leroy P."/>
            <person name="Li P."/>
            <person name="You F.M."/>
            <person name="Sun Q."/>
            <person name="Liu Z."/>
            <person name="Lyons E."/>
            <person name="Wicker T."/>
            <person name="Salzberg S.L."/>
            <person name="Devos K.M."/>
            <person name="Dvorak J."/>
        </authorList>
    </citation>
    <scope>NUCLEOTIDE SEQUENCE [LARGE SCALE GENOMIC DNA]</scope>
    <source>
        <strain evidence="1">cv. AL8/78</strain>
    </source>
</reference>
<proteinExistence type="predicted"/>
<organism evidence="1 2">
    <name type="scientific">Aegilops tauschii subsp. strangulata</name>
    <name type="common">Goatgrass</name>
    <dbReference type="NCBI Taxonomy" id="200361"/>
    <lineage>
        <taxon>Eukaryota</taxon>
        <taxon>Viridiplantae</taxon>
        <taxon>Streptophyta</taxon>
        <taxon>Embryophyta</taxon>
        <taxon>Tracheophyta</taxon>
        <taxon>Spermatophyta</taxon>
        <taxon>Magnoliopsida</taxon>
        <taxon>Liliopsida</taxon>
        <taxon>Poales</taxon>
        <taxon>Poaceae</taxon>
        <taxon>BOP clade</taxon>
        <taxon>Pooideae</taxon>
        <taxon>Triticodae</taxon>
        <taxon>Triticeae</taxon>
        <taxon>Triticinae</taxon>
        <taxon>Aegilops</taxon>
    </lineage>
</organism>
<evidence type="ECO:0000313" key="2">
    <source>
        <dbReference type="Proteomes" id="UP000015105"/>
    </source>
</evidence>
<accession>A0A453NI18</accession>
<protein>
    <submittedName>
        <fullName evidence="1">Uncharacterized protein</fullName>
    </submittedName>
</protein>